<dbReference type="EMBL" id="JBHUKU010000020">
    <property type="protein sequence ID" value="MFD2463188.1"/>
    <property type="molecule type" value="Genomic_DNA"/>
</dbReference>
<comment type="catalytic activity">
    <reaction evidence="2">
        <text>oxidized coenzyme F420-(gamma-L-Glu)(n) + a quinol + H(+) = reduced coenzyme F420-(gamma-L-Glu)(n) + a quinone</text>
        <dbReference type="Rhea" id="RHEA:39663"/>
        <dbReference type="Rhea" id="RHEA-COMP:12939"/>
        <dbReference type="Rhea" id="RHEA-COMP:14378"/>
        <dbReference type="ChEBI" id="CHEBI:15378"/>
        <dbReference type="ChEBI" id="CHEBI:24646"/>
        <dbReference type="ChEBI" id="CHEBI:132124"/>
        <dbReference type="ChEBI" id="CHEBI:133980"/>
        <dbReference type="ChEBI" id="CHEBI:139511"/>
    </reaction>
</comment>
<dbReference type="Proteomes" id="UP001597419">
    <property type="component" value="Unassembled WGS sequence"/>
</dbReference>
<name>A0ABW5GQM0_9PSEU</name>
<dbReference type="SUPFAM" id="SSF50475">
    <property type="entry name" value="FMN-binding split barrel"/>
    <property type="match status" value="1"/>
</dbReference>
<dbReference type="InterPro" id="IPR004378">
    <property type="entry name" value="F420H2_quin_Rdtase"/>
</dbReference>
<evidence type="ECO:0000256" key="2">
    <source>
        <dbReference type="ARBA" id="ARBA00049106"/>
    </source>
</evidence>
<dbReference type="PANTHER" id="PTHR39428">
    <property type="entry name" value="F420H(2)-DEPENDENT QUINONE REDUCTASE RV1261C"/>
    <property type="match status" value="1"/>
</dbReference>
<sequence length="157" mass="17409">MANPLAKLARALGTKPWLMRLAGGIIWADKKLHRAFGGRVSLVAMAGLPSLRLTTTGRRSGLPRSTNLLYYPDGDRFVLTGSNWGRPNDPAWTLNLRSCPDAEIAIAGKAVAVSAKELEGEEYARMWRELLRFWPGYEMERLAAGRPLPIFVLTRSC</sequence>
<evidence type="ECO:0000313" key="4">
    <source>
        <dbReference type="Proteomes" id="UP001597419"/>
    </source>
</evidence>
<accession>A0ABW5GQM0</accession>
<dbReference type="NCBIfam" id="TIGR00026">
    <property type="entry name" value="hi_GC_TIGR00026"/>
    <property type="match status" value="1"/>
</dbReference>
<dbReference type="Pfam" id="PF04075">
    <property type="entry name" value="F420H2_quin_red"/>
    <property type="match status" value="1"/>
</dbReference>
<gene>
    <name evidence="3" type="ORF">ACFSYJ_31570</name>
</gene>
<evidence type="ECO:0000256" key="1">
    <source>
        <dbReference type="ARBA" id="ARBA00008710"/>
    </source>
</evidence>
<dbReference type="Gene3D" id="2.30.110.10">
    <property type="entry name" value="Electron Transport, Fmn-binding Protein, Chain A"/>
    <property type="match status" value="1"/>
</dbReference>
<dbReference type="RefSeq" id="WP_345392174.1">
    <property type="nucleotide sequence ID" value="NZ_BAABHG010000005.1"/>
</dbReference>
<protein>
    <submittedName>
        <fullName evidence="3">Nitroreductase/quinone reductase family protein</fullName>
    </submittedName>
</protein>
<proteinExistence type="inferred from homology"/>
<keyword evidence="4" id="KW-1185">Reference proteome</keyword>
<comment type="caution">
    <text evidence="3">The sequence shown here is derived from an EMBL/GenBank/DDBJ whole genome shotgun (WGS) entry which is preliminary data.</text>
</comment>
<dbReference type="InterPro" id="IPR012349">
    <property type="entry name" value="Split_barrel_FMN-bd"/>
</dbReference>
<comment type="similarity">
    <text evidence="1">Belongs to the F420H(2)-dependent quinone reductase family.</text>
</comment>
<reference evidence="4" key="1">
    <citation type="journal article" date="2019" name="Int. J. Syst. Evol. Microbiol.">
        <title>The Global Catalogue of Microorganisms (GCM) 10K type strain sequencing project: providing services to taxonomists for standard genome sequencing and annotation.</title>
        <authorList>
            <consortium name="The Broad Institute Genomics Platform"/>
            <consortium name="The Broad Institute Genome Sequencing Center for Infectious Disease"/>
            <person name="Wu L."/>
            <person name="Ma J."/>
        </authorList>
    </citation>
    <scope>NUCLEOTIDE SEQUENCE [LARGE SCALE GENOMIC DNA]</scope>
    <source>
        <strain evidence="4">CGMCC 4.7643</strain>
    </source>
</reference>
<organism evidence="3 4">
    <name type="scientific">Amycolatopsis samaneae</name>
    <dbReference type="NCBI Taxonomy" id="664691"/>
    <lineage>
        <taxon>Bacteria</taxon>
        <taxon>Bacillati</taxon>
        <taxon>Actinomycetota</taxon>
        <taxon>Actinomycetes</taxon>
        <taxon>Pseudonocardiales</taxon>
        <taxon>Pseudonocardiaceae</taxon>
        <taxon>Amycolatopsis</taxon>
    </lineage>
</organism>
<evidence type="ECO:0000313" key="3">
    <source>
        <dbReference type="EMBL" id="MFD2463188.1"/>
    </source>
</evidence>
<dbReference type="PANTHER" id="PTHR39428:SF1">
    <property type="entry name" value="F420H(2)-DEPENDENT QUINONE REDUCTASE RV1261C"/>
    <property type="match status" value="1"/>
</dbReference>